<dbReference type="InterPro" id="IPR011991">
    <property type="entry name" value="ArsR-like_HTH"/>
</dbReference>
<keyword evidence="7" id="KW-1185">Reference proteome</keyword>
<name>A0A1I0XPH2_9FIRM</name>
<evidence type="ECO:0000259" key="5">
    <source>
        <dbReference type="PROSITE" id="PS50987"/>
    </source>
</evidence>
<dbReference type="PROSITE" id="PS00846">
    <property type="entry name" value="HTH_ARSR_1"/>
    <property type="match status" value="1"/>
</dbReference>
<dbReference type="GO" id="GO:0046686">
    <property type="term" value="P:response to cadmium ion"/>
    <property type="evidence" value="ECO:0007669"/>
    <property type="project" value="UniProtKB-KW"/>
</dbReference>
<dbReference type="Gene3D" id="1.10.10.10">
    <property type="entry name" value="Winged helix-like DNA-binding domain superfamily/Winged helix DNA-binding domain"/>
    <property type="match status" value="1"/>
</dbReference>
<keyword evidence="2" id="KW-0238">DNA-binding</keyword>
<dbReference type="InterPro" id="IPR036390">
    <property type="entry name" value="WH_DNA-bd_sf"/>
</dbReference>
<dbReference type="SMART" id="SM00418">
    <property type="entry name" value="HTH_ARSR"/>
    <property type="match status" value="1"/>
</dbReference>
<proteinExistence type="predicted"/>
<dbReference type="GO" id="GO:0003677">
    <property type="term" value="F:DNA binding"/>
    <property type="evidence" value="ECO:0007669"/>
    <property type="project" value="UniProtKB-KW"/>
</dbReference>
<reference evidence="6 7" key="1">
    <citation type="submission" date="2016-10" db="EMBL/GenBank/DDBJ databases">
        <authorList>
            <person name="de Groot N.N."/>
        </authorList>
    </citation>
    <scope>NUCLEOTIDE SEQUENCE [LARGE SCALE GENOMIC DNA]</scope>
    <source>
        <strain evidence="6 7">DSM 5522</strain>
    </source>
</reference>
<dbReference type="PANTHER" id="PTHR43132:SF6">
    <property type="entry name" value="HTH-TYPE TRANSCRIPTIONAL REPRESSOR CZRA"/>
    <property type="match status" value="1"/>
</dbReference>
<dbReference type="STRING" id="1120918.SAMN05216249_10722"/>
<dbReference type="InterPro" id="IPR001845">
    <property type="entry name" value="HTH_ArsR_DNA-bd_dom"/>
</dbReference>
<evidence type="ECO:0000313" key="7">
    <source>
        <dbReference type="Proteomes" id="UP000198838"/>
    </source>
</evidence>
<dbReference type="InterPro" id="IPR051011">
    <property type="entry name" value="Metal_resp_trans_reg"/>
</dbReference>
<evidence type="ECO:0000256" key="3">
    <source>
        <dbReference type="ARBA" id="ARBA00023163"/>
    </source>
</evidence>
<evidence type="ECO:0000256" key="1">
    <source>
        <dbReference type="ARBA" id="ARBA00023015"/>
    </source>
</evidence>
<dbReference type="CDD" id="cd00090">
    <property type="entry name" value="HTH_ARSR"/>
    <property type="match status" value="1"/>
</dbReference>
<accession>A0A1I0XPH2</accession>
<dbReference type="AlphaFoldDB" id="A0A1I0XPH2"/>
<keyword evidence="3" id="KW-0804">Transcription</keyword>
<evidence type="ECO:0000313" key="6">
    <source>
        <dbReference type="EMBL" id="SFB02088.1"/>
    </source>
</evidence>
<keyword evidence="1" id="KW-0805">Transcription regulation</keyword>
<dbReference type="Proteomes" id="UP000198838">
    <property type="component" value="Unassembled WGS sequence"/>
</dbReference>
<keyword evidence="4" id="KW-0105">Cadmium resistance</keyword>
<dbReference type="EMBL" id="FOJY01000007">
    <property type="protein sequence ID" value="SFB02088.1"/>
    <property type="molecule type" value="Genomic_DNA"/>
</dbReference>
<gene>
    <name evidence="6" type="ORF">SAMN05216249_10722</name>
</gene>
<protein>
    <submittedName>
        <fullName evidence="6">ArsR family transcriptional regulator</fullName>
    </submittedName>
</protein>
<dbReference type="RefSeq" id="WP_242949085.1">
    <property type="nucleotide sequence ID" value="NZ_FOJY01000007.1"/>
</dbReference>
<dbReference type="NCBIfam" id="NF033788">
    <property type="entry name" value="HTH_metalloreg"/>
    <property type="match status" value="1"/>
</dbReference>
<dbReference type="PROSITE" id="PS50987">
    <property type="entry name" value="HTH_ARSR_2"/>
    <property type="match status" value="1"/>
</dbReference>
<dbReference type="PRINTS" id="PR00778">
    <property type="entry name" value="HTHARSR"/>
</dbReference>
<dbReference type="InterPro" id="IPR036388">
    <property type="entry name" value="WH-like_DNA-bd_sf"/>
</dbReference>
<evidence type="ECO:0000256" key="2">
    <source>
        <dbReference type="ARBA" id="ARBA00023125"/>
    </source>
</evidence>
<dbReference type="SUPFAM" id="SSF46785">
    <property type="entry name" value="Winged helix' DNA-binding domain"/>
    <property type="match status" value="1"/>
</dbReference>
<feature type="domain" description="HTH arsR-type" evidence="5">
    <location>
        <begin position="4"/>
        <end position="97"/>
    </location>
</feature>
<dbReference type="InterPro" id="IPR018334">
    <property type="entry name" value="ArsR_HTH"/>
</dbReference>
<evidence type="ECO:0000256" key="4">
    <source>
        <dbReference type="ARBA" id="ARBA00043263"/>
    </source>
</evidence>
<dbReference type="PANTHER" id="PTHR43132">
    <property type="entry name" value="ARSENICAL RESISTANCE OPERON REPRESSOR ARSR-RELATED"/>
    <property type="match status" value="1"/>
</dbReference>
<organism evidence="6 7">
    <name type="scientific">Acetitomaculum ruminis DSM 5522</name>
    <dbReference type="NCBI Taxonomy" id="1120918"/>
    <lineage>
        <taxon>Bacteria</taxon>
        <taxon>Bacillati</taxon>
        <taxon>Bacillota</taxon>
        <taxon>Clostridia</taxon>
        <taxon>Lachnospirales</taxon>
        <taxon>Lachnospiraceae</taxon>
        <taxon>Acetitomaculum</taxon>
    </lineage>
</organism>
<dbReference type="GO" id="GO:0003700">
    <property type="term" value="F:DNA-binding transcription factor activity"/>
    <property type="evidence" value="ECO:0007669"/>
    <property type="project" value="InterPro"/>
</dbReference>
<sequence>MKNVDNNELNELSELFKIFSNTTRLAIMNSLYEKEKCVLDIANELSMTHSAISHQLSLLKKNRLIKSRRDGKTVYYSLLDSHVLTIIEQGLIHIREK</sequence>
<dbReference type="Pfam" id="PF01022">
    <property type="entry name" value="HTH_5"/>
    <property type="match status" value="1"/>
</dbReference>